<evidence type="ECO:0000313" key="3">
    <source>
        <dbReference type="Proteomes" id="UP001628668"/>
    </source>
</evidence>
<dbReference type="PROSITE" id="PS50965">
    <property type="entry name" value="NERD"/>
    <property type="match status" value="1"/>
</dbReference>
<accession>A0ABW8VJS7</accession>
<dbReference type="Proteomes" id="UP001628668">
    <property type="component" value="Unassembled WGS sequence"/>
</dbReference>
<evidence type="ECO:0000259" key="1">
    <source>
        <dbReference type="PROSITE" id="PS50965"/>
    </source>
</evidence>
<sequence length="314" mass="35999">MILRERPVPETILYNEAALKRLPPLSDLRPQIEKSLLKARAGYSGECRVDRLLSIIDSKDTYIIHDLCLQTGSTYIQIDTLILTKYLALILEIKNISGRIKISPEFGQIERTINGEITAFPSPIAQCKKYKIHLKNWLKKMKLPSLPIEFLVVFTNPSSILSASPHDTEVVHKVLRIENLLPKIQELMNTSNSHFIEEKELRRTSKMLLKEHRPYPINKFQVDYIKGIQCTRCKEFSMVRNKASWLCAPCGSYDKRAHMQAFNDYFLLMGPEITNHDARDFLQISSPRLAQYLLKSMAFISSGSGIGTKYSQPN</sequence>
<organism evidence="2 3">
    <name type="scientific">Rossellomorea oryzaecorticis</name>
    <dbReference type="NCBI Taxonomy" id="1396505"/>
    <lineage>
        <taxon>Bacteria</taxon>
        <taxon>Bacillati</taxon>
        <taxon>Bacillota</taxon>
        <taxon>Bacilli</taxon>
        <taxon>Bacillales</taxon>
        <taxon>Bacillaceae</taxon>
        <taxon>Rossellomorea</taxon>
    </lineage>
</organism>
<dbReference type="EMBL" id="JBJOSA010000002">
    <property type="protein sequence ID" value="MFL8935662.1"/>
    <property type="molecule type" value="Genomic_DNA"/>
</dbReference>
<name>A0ABW8VJS7_9BACI</name>
<gene>
    <name evidence="2" type="ORF">ACKA06_02580</name>
</gene>
<dbReference type="Pfam" id="PF08378">
    <property type="entry name" value="NERD"/>
    <property type="match status" value="1"/>
</dbReference>
<proteinExistence type="predicted"/>
<comment type="caution">
    <text evidence="2">The sequence shown here is derived from an EMBL/GenBank/DDBJ whole genome shotgun (WGS) entry which is preliminary data.</text>
</comment>
<feature type="domain" description="NERD" evidence="1">
    <location>
        <begin position="41"/>
        <end position="157"/>
    </location>
</feature>
<dbReference type="RefSeq" id="WP_411158983.1">
    <property type="nucleotide sequence ID" value="NZ_JBJOSA010000002.1"/>
</dbReference>
<dbReference type="InterPro" id="IPR011528">
    <property type="entry name" value="NERD"/>
</dbReference>
<evidence type="ECO:0000313" key="2">
    <source>
        <dbReference type="EMBL" id="MFL8935662.1"/>
    </source>
</evidence>
<keyword evidence="3" id="KW-1185">Reference proteome</keyword>
<protein>
    <submittedName>
        <fullName evidence="2">Nuclease-related domain-containing protein</fullName>
    </submittedName>
</protein>
<reference evidence="2 3" key="1">
    <citation type="submission" date="2024-12" db="EMBL/GenBank/DDBJ databases">
        <authorList>
            <person name="Li X."/>
            <person name="Zhang D."/>
        </authorList>
    </citation>
    <scope>NUCLEOTIDE SEQUENCE [LARGE SCALE GENOMIC DNA]</scope>
    <source>
        <strain evidence="2 3">JCM19602</strain>
    </source>
</reference>